<evidence type="ECO:0000313" key="3">
    <source>
        <dbReference type="Proteomes" id="UP000242188"/>
    </source>
</evidence>
<evidence type="ECO:0000259" key="1">
    <source>
        <dbReference type="Pfam" id="PF05551"/>
    </source>
</evidence>
<dbReference type="InterPro" id="IPR044925">
    <property type="entry name" value="His-Me_finger_sf"/>
</dbReference>
<protein>
    <recommendedName>
        <fullName evidence="1">Zinc-binding loop region of homing endonuclease domain-containing protein</fullName>
    </recommendedName>
</protein>
<dbReference type="InterPro" id="IPR044930">
    <property type="entry name" value="Homing_endonuclease_His-Me"/>
</dbReference>
<dbReference type="InterPro" id="IPR008704">
    <property type="entry name" value="Endonuclease_Zinc-binding_loop"/>
</dbReference>
<accession>A0A210QWD3</accession>
<proteinExistence type="predicted"/>
<dbReference type="GO" id="GO:0004519">
    <property type="term" value="F:endonuclease activity"/>
    <property type="evidence" value="ECO:0007669"/>
    <property type="project" value="InterPro"/>
</dbReference>
<feature type="domain" description="Zinc-binding loop region of homing endonuclease" evidence="1">
    <location>
        <begin position="51"/>
        <end position="113"/>
    </location>
</feature>
<dbReference type="Pfam" id="PF05551">
    <property type="entry name" value="zf-His_Me_endon"/>
    <property type="match status" value="1"/>
</dbReference>
<keyword evidence="3" id="KW-1185">Reference proteome</keyword>
<comment type="caution">
    <text evidence="2">The sequence shown here is derived from an EMBL/GenBank/DDBJ whole genome shotgun (WGS) entry which is preliminary data.</text>
</comment>
<dbReference type="Proteomes" id="UP000242188">
    <property type="component" value="Unassembled WGS sequence"/>
</dbReference>
<dbReference type="Gene3D" id="3.90.75.10">
    <property type="entry name" value="Homing Intron 3 (I-ppo) Encoded Endonuclease, Chain A"/>
    <property type="match status" value="1"/>
</dbReference>
<reference evidence="2 3" key="1">
    <citation type="journal article" date="2017" name="Nat. Ecol. Evol.">
        <title>Scallop genome provides insights into evolution of bilaterian karyotype and development.</title>
        <authorList>
            <person name="Wang S."/>
            <person name="Zhang J."/>
            <person name="Jiao W."/>
            <person name="Li J."/>
            <person name="Xun X."/>
            <person name="Sun Y."/>
            <person name="Guo X."/>
            <person name="Huan P."/>
            <person name="Dong B."/>
            <person name="Zhang L."/>
            <person name="Hu X."/>
            <person name="Sun X."/>
            <person name="Wang J."/>
            <person name="Zhao C."/>
            <person name="Wang Y."/>
            <person name="Wang D."/>
            <person name="Huang X."/>
            <person name="Wang R."/>
            <person name="Lv J."/>
            <person name="Li Y."/>
            <person name="Zhang Z."/>
            <person name="Liu B."/>
            <person name="Lu W."/>
            <person name="Hui Y."/>
            <person name="Liang J."/>
            <person name="Zhou Z."/>
            <person name="Hou R."/>
            <person name="Li X."/>
            <person name="Liu Y."/>
            <person name="Li H."/>
            <person name="Ning X."/>
            <person name="Lin Y."/>
            <person name="Zhao L."/>
            <person name="Xing Q."/>
            <person name="Dou J."/>
            <person name="Li Y."/>
            <person name="Mao J."/>
            <person name="Guo H."/>
            <person name="Dou H."/>
            <person name="Li T."/>
            <person name="Mu C."/>
            <person name="Jiang W."/>
            <person name="Fu Q."/>
            <person name="Fu X."/>
            <person name="Miao Y."/>
            <person name="Liu J."/>
            <person name="Yu Q."/>
            <person name="Li R."/>
            <person name="Liao H."/>
            <person name="Li X."/>
            <person name="Kong Y."/>
            <person name="Jiang Z."/>
            <person name="Chourrout D."/>
            <person name="Li R."/>
            <person name="Bao Z."/>
        </authorList>
    </citation>
    <scope>NUCLEOTIDE SEQUENCE [LARGE SCALE GENOMIC DNA]</scope>
    <source>
        <strain evidence="2 3">PY_sf001</strain>
    </source>
</reference>
<dbReference type="AlphaFoldDB" id="A0A210QWD3"/>
<gene>
    <name evidence="2" type="ORF">KP79_PYT16359</name>
</gene>
<evidence type="ECO:0000313" key="2">
    <source>
        <dbReference type="EMBL" id="OWF52986.1"/>
    </source>
</evidence>
<name>A0A210QWD3_MIZYE</name>
<sequence length="123" mass="14228">MEAFVQKYTTKLDSRCEVDANTGCFLWKGGSTGRGPKRYGVMRVRFPGSLVSRPVYVHRLRYILSTRTLRLRQSWDVSHLCHTSLCTDIGHLHLEPHHVNNARQSCRRFNRCDGHIPHPKCVL</sequence>
<dbReference type="SUPFAM" id="SSF54060">
    <property type="entry name" value="His-Me finger endonucleases"/>
    <property type="match status" value="1"/>
</dbReference>
<dbReference type="EMBL" id="NEDP02001554">
    <property type="protein sequence ID" value="OWF52986.1"/>
    <property type="molecule type" value="Genomic_DNA"/>
</dbReference>
<organism evidence="2 3">
    <name type="scientific">Mizuhopecten yessoensis</name>
    <name type="common">Japanese scallop</name>
    <name type="synonym">Patinopecten yessoensis</name>
    <dbReference type="NCBI Taxonomy" id="6573"/>
    <lineage>
        <taxon>Eukaryota</taxon>
        <taxon>Metazoa</taxon>
        <taxon>Spiralia</taxon>
        <taxon>Lophotrochozoa</taxon>
        <taxon>Mollusca</taxon>
        <taxon>Bivalvia</taxon>
        <taxon>Autobranchia</taxon>
        <taxon>Pteriomorphia</taxon>
        <taxon>Pectinida</taxon>
        <taxon>Pectinoidea</taxon>
        <taxon>Pectinidae</taxon>
        <taxon>Mizuhopecten</taxon>
    </lineage>
</organism>